<feature type="region of interest" description="Disordered" evidence="1">
    <location>
        <begin position="51"/>
        <end position="95"/>
    </location>
</feature>
<evidence type="ECO:0000313" key="2">
    <source>
        <dbReference type="EnsemblMetazoa" id="AMEC013968-PA"/>
    </source>
</evidence>
<dbReference type="Proteomes" id="UP000075902">
    <property type="component" value="Unassembled WGS sequence"/>
</dbReference>
<keyword evidence="3" id="KW-1185">Reference proteome</keyword>
<evidence type="ECO:0000256" key="1">
    <source>
        <dbReference type="SAM" id="MobiDB-lite"/>
    </source>
</evidence>
<dbReference type="AlphaFoldDB" id="A0A182U4X8"/>
<accession>A0A182U4X8</accession>
<dbReference type="VEuPathDB" id="VectorBase:AMEC013968"/>
<dbReference type="EnsemblMetazoa" id="AMEC013968-RA">
    <property type="protein sequence ID" value="AMEC013968-PA"/>
    <property type="gene ID" value="AMEC013968"/>
</dbReference>
<protein>
    <submittedName>
        <fullName evidence="2">Uncharacterized protein</fullName>
    </submittedName>
</protein>
<reference evidence="2" key="2">
    <citation type="submission" date="2020-05" db="UniProtKB">
        <authorList>
            <consortium name="EnsemblMetazoa"/>
        </authorList>
    </citation>
    <scope>IDENTIFICATION</scope>
    <source>
        <strain evidence="2">CM1001059</strain>
    </source>
</reference>
<feature type="compositionally biased region" description="Basic and acidic residues" evidence="1">
    <location>
        <begin position="59"/>
        <end position="95"/>
    </location>
</feature>
<name>A0A182U4X8_9DIPT</name>
<reference evidence="3" key="1">
    <citation type="submission" date="2014-01" db="EMBL/GenBank/DDBJ databases">
        <title>The Genome Sequence of Anopheles melas CM1001059_A (V2).</title>
        <authorList>
            <consortium name="The Broad Institute Genomics Platform"/>
            <person name="Neafsey D.E."/>
            <person name="Besansky N."/>
            <person name="Howell P."/>
            <person name="Walton C."/>
            <person name="Young S.K."/>
            <person name="Zeng Q."/>
            <person name="Gargeya S."/>
            <person name="Fitzgerald M."/>
            <person name="Haas B."/>
            <person name="Abouelleil A."/>
            <person name="Allen A.W."/>
            <person name="Alvarado L."/>
            <person name="Arachchi H.M."/>
            <person name="Berlin A.M."/>
            <person name="Chapman S.B."/>
            <person name="Gainer-Dewar J."/>
            <person name="Goldberg J."/>
            <person name="Griggs A."/>
            <person name="Gujja S."/>
            <person name="Hansen M."/>
            <person name="Howarth C."/>
            <person name="Imamovic A."/>
            <person name="Ireland A."/>
            <person name="Larimer J."/>
            <person name="McCowan C."/>
            <person name="Murphy C."/>
            <person name="Pearson M."/>
            <person name="Poon T.W."/>
            <person name="Priest M."/>
            <person name="Roberts A."/>
            <person name="Saif S."/>
            <person name="Shea T."/>
            <person name="Sisk P."/>
            <person name="Sykes S."/>
            <person name="Wortman J."/>
            <person name="Nusbaum C."/>
            <person name="Birren B."/>
        </authorList>
    </citation>
    <scope>NUCLEOTIDE SEQUENCE [LARGE SCALE GENOMIC DNA]</scope>
    <source>
        <strain evidence="3">CM1001059</strain>
    </source>
</reference>
<sequence length="250" mass="27655">METPGLGVSTVRNILTIEGRLHEGSARIPRSVGGNVRMVAIGGQLWGDKMIPTLEDSETDRHDEREERQLERVPRLQTKHTEGHRDECHSLQQDEHHDRDDDLLQLRFACLNATAAAGGEVERHIQLILLEIARRHGDAGTGDRHLEGNVVAAHVVLDLLHQSRRCTAFAHERAIAAYLNIIGDLLKSESKLATESLSELHSERISSTMPSIGVPFQKAGLLAGLAAARLEASRTLATIARYRNAILKYN</sequence>
<organism evidence="2 3">
    <name type="scientific">Anopheles melas</name>
    <dbReference type="NCBI Taxonomy" id="34690"/>
    <lineage>
        <taxon>Eukaryota</taxon>
        <taxon>Metazoa</taxon>
        <taxon>Ecdysozoa</taxon>
        <taxon>Arthropoda</taxon>
        <taxon>Hexapoda</taxon>
        <taxon>Insecta</taxon>
        <taxon>Pterygota</taxon>
        <taxon>Neoptera</taxon>
        <taxon>Endopterygota</taxon>
        <taxon>Diptera</taxon>
        <taxon>Nematocera</taxon>
        <taxon>Culicoidea</taxon>
        <taxon>Culicidae</taxon>
        <taxon>Anophelinae</taxon>
        <taxon>Anopheles</taxon>
    </lineage>
</organism>
<proteinExistence type="predicted"/>
<evidence type="ECO:0000313" key="3">
    <source>
        <dbReference type="Proteomes" id="UP000075902"/>
    </source>
</evidence>